<evidence type="ECO:0008006" key="4">
    <source>
        <dbReference type="Google" id="ProtNLM"/>
    </source>
</evidence>
<reference evidence="2 3" key="1">
    <citation type="submission" date="2019-12" db="EMBL/GenBank/DDBJ databases">
        <title>Deinococcus sp. HMF7620 Genome sequencing and assembly.</title>
        <authorList>
            <person name="Kang H."/>
            <person name="Kim H."/>
            <person name="Joh K."/>
        </authorList>
    </citation>
    <scope>NUCLEOTIDE SEQUENCE [LARGE SCALE GENOMIC DNA]</scope>
    <source>
        <strain evidence="2 3">HMF7620</strain>
    </source>
</reference>
<comment type="caution">
    <text evidence="2">The sequence shown here is derived from an EMBL/GenBank/DDBJ whole genome shotgun (WGS) entry which is preliminary data.</text>
</comment>
<keyword evidence="3" id="KW-1185">Reference proteome</keyword>
<dbReference type="AlphaFoldDB" id="A0A7C9MTR8"/>
<sequence>MAPTDPTARVYLTDREEARERLKKSVDALTHEASLQVKMQQEPLKMLGGASAVGAVLGLVIGRQFRRSRKIYVDAASPVKHQKGLIKAQKNQKGSAAGGALMATIGTLAFKTLTDRVIAPRLESLADRLLTQAGQEKGASAPASQAPPTAATATRSYAQQAPAEGSAPPAPLPQTHAGQVPIPPSQVEAKAKGSEIAPSEMANPNRR</sequence>
<feature type="compositionally biased region" description="Low complexity" evidence="1">
    <location>
        <begin position="139"/>
        <end position="158"/>
    </location>
</feature>
<evidence type="ECO:0000313" key="2">
    <source>
        <dbReference type="EMBL" id="MVN89204.1"/>
    </source>
</evidence>
<evidence type="ECO:0000313" key="3">
    <source>
        <dbReference type="Proteomes" id="UP000483286"/>
    </source>
</evidence>
<protein>
    <recommendedName>
        <fullName evidence="4">DUF3618 domain-containing protein</fullName>
    </recommendedName>
</protein>
<dbReference type="RefSeq" id="WP_157461463.1">
    <property type="nucleotide sequence ID" value="NZ_WQLB01000047.1"/>
</dbReference>
<dbReference type="Proteomes" id="UP000483286">
    <property type="component" value="Unassembled WGS sequence"/>
</dbReference>
<evidence type="ECO:0000256" key="1">
    <source>
        <dbReference type="SAM" id="MobiDB-lite"/>
    </source>
</evidence>
<organism evidence="2 3">
    <name type="scientific">Deinococcus arboris</name>
    <dbReference type="NCBI Taxonomy" id="2682977"/>
    <lineage>
        <taxon>Bacteria</taxon>
        <taxon>Thermotogati</taxon>
        <taxon>Deinococcota</taxon>
        <taxon>Deinococci</taxon>
        <taxon>Deinococcales</taxon>
        <taxon>Deinococcaceae</taxon>
        <taxon>Deinococcus</taxon>
    </lineage>
</organism>
<gene>
    <name evidence="2" type="ORF">GO986_20935</name>
</gene>
<proteinExistence type="predicted"/>
<feature type="region of interest" description="Disordered" evidence="1">
    <location>
        <begin position="136"/>
        <end position="207"/>
    </location>
</feature>
<name>A0A7C9MTR8_9DEIO</name>
<dbReference type="EMBL" id="WQLB01000047">
    <property type="protein sequence ID" value="MVN89204.1"/>
    <property type="molecule type" value="Genomic_DNA"/>
</dbReference>
<accession>A0A7C9MTR8</accession>